<dbReference type="SMART" id="SM00825">
    <property type="entry name" value="PKS_KS"/>
    <property type="match status" value="1"/>
</dbReference>
<dbReference type="InterPro" id="IPR014031">
    <property type="entry name" value="Ketoacyl_synth_C"/>
</dbReference>
<dbReference type="PROSITE" id="PS00606">
    <property type="entry name" value="KS3_1"/>
    <property type="match status" value="1"/>
</dbReference>
<proteinExistence type="inferred from homology"/>
<dbReference type="PROSITE" id="PS52004">
    <property type="entry name" value="KS3_2"/>
    <property type="match status" value="1"/>
</dbReference>
<dbReference type="RefSeq" id="WP_302714257.1">
    <property type="nucleotide sequence ID" value="NZ_JAULRT010000062.1"/>
</dbReference>
<protein>
    <submittedName>
        <fullName evidence="6">Beta-ketoacyl-ACP synthase</fullName>
        <ecNumber evidence="6">2.3.1.179</ecNumber>
    </submittedName>
</protein>
<dbReference type="GO" id="GO:0004315">
    <property type="term" value="F:3-oxoacyl-[acyl-carrier-protein] synthase activity"/>
    <property type="evidence" value="ECO:0007669"/>
    <property type="project" value="UniProtKB-EC"/>
</dbReference>
<evidence type="ECO:0000313" key="6">
    <source>
        <dbReference type="EMBL" id="MDO3383474.1"/>
    </source>
</evidence>
<dbReference type="InterPro" id="IPR018201">
    <property type="entry name" value="Ketoacyl_synth_AS"/>
</dbReference>
<evidence type="ECO:0000259" key="5">
    <source>
        <dbReference type="PROSITE" id="PS52004"/>
    </source>
</evidence>
<dbReference type="CDD" id="cd00834">
    <property type="entry name" value="KAS_I_II"/>
    <property type="match status" value="1"/>
</dbReference>
<dbReference type="Gene3D" id="3.40.47.10">
    <property type="match status" value="2"/>
</dbReference>
<dbReference type="InterPro" id="IPR016039">
    <property type="entry name" value="Thiolase-like"/>
</dbReference>
<dbReference type="Proteomes" id="UP001168380">
    <property type="component" value="Unassembled WGS sequence"/>
</dbReference>
<sequence>MRRVVVTGLAAITALGDQWSDFLAAVKAGRSGIRHMPEWADYQGLNTQVAGPIDGFAMAPDYPRKRVRSMGRVSQLAAIASEKALRQAGLLDDPVLQSGRCGIAYGSSTGSTDAAREFAQMLTERNLSRVTATTYIKMMSHTTAVNLGVFFSVKGRVYPTSSACTSGSQGIGYAFETIASGKQDVMIAGGAEELCPSEAAVFDTFNAASTRNSTPAQTPSPFDRDRDGLVIGEGAGTLILEDYQHALARSAHIYAEIIGFGTNSDGGHVTQPDSASMCQAMQLALADAQISAGQVDYVNAHGTATRWGDLAESEATYRVFGDSVPVSTLKGHLGHTLGASGAIEAWASIHMMNDQLLLPTLNLANVDEQCASLNYLRGQVQARASNIVMSNNFAFGGINTSLIFRAMD</sequence>
<evidence type="ECO:0000256" key="1">
    <source>
        <dbReference type="ARBA" id="ARBA00005194"/>
    </source>
</evidence>
<dbReference type="Pfam" id="PF02801">
    <property type="entry name" value="Ketoacyl-synt_C"/>
    <property type="match status" value="1"/>
</dbReference>
<dbReference type="InterPro" id="IPR014030">
    <property type="entry name" value="Ketoacyl_synth_N"/>
</dbReference>
<gene>
    <name evidence="6" type="ORF">QWI16_14935</name>
</gene>
<organism evidence="6 7">
    <name type="scientific">Gilvimarinus algae</name>
    <dbReference type="NCBI Taxonomy" id="3058037"/>
    <lineage>
        <taxon>Bacteria</taxon>
        <taxon>Pseudomonadati</taxon>
        <taxon>Pseudomonadota</taxon>
        <taxon>Gammaproteobacteria</taxon>
        <taxon>Cellvibrionales</taxon>
        <taxon>Cellvibrionaceae</taxon>
        <taxon>Gilvimarinus</taxon>
    </lineage>
</organism>
<dbReference type="Pfam" id="PF00109">
    <property type="entry name" value="ketoacyl-synt"/>
    <property type="match status" value="1"/>
</dbReference>
<accession>A0ABT8THA0</accession>
<dbReference type="PANTHER" id="PTHR11712">
    <property type="entry name" value="POLYKETIDE SYNTHASE-RELATED"/>
    <property type="match status" value="1"/>
</dbReference>
<keyword evidence="6" id="KW-0012">Acyltransferase</keyword>
<comment type="pathway">
    <text evidence="1">Lipid metabolism; fatty acid biosynthesis.</text>
</comment>
<keyword evidence="3 4" id="KW-0808">Transferase</keyword>
<dbReference type="InterPro" id="IPR000794">
    <property type="entry name" value="Beta-ketoacyl_synthase"/>
</dbReference>
<comment type="caution">
    <text evidence="6">The sequence shown here is derived from an EMBL/GenBank/DDBJ whole genome shotgun (WGS) entry which is preliminary data.</text>
</comment>
<feature type="domain" description="Ketosynthase family 3 (KS3)" evidence="5">
    <location>
        <begin position="1"/>
        <end position="406"/>
    </location>
</feature>
<name>A0ABT8THA0_9GAMM</name>
<dbReference type="SUPFAM" id="SSF53901">
    <property type="entry name" value="Thiolase-like"/>
    <property type="match status" value="2"/>
</dbReference>
<keyword evidence="7" id="KW-1185">Reference proteome</keyword>
<dbReference type="EMBL" id="JAULRT010000062">
    <property type="protein sequence ID" value="MDO3383474.1"/>
    <property type="molecule type" value="Genomic_DNA"/>
</dbReference>
<dbReference type="EC" id="2.3.1.179" evidence="6"/>
<dbReference type="PANTHER" id="PTHR11712:SF325">
    <property type="entry name" value="3-OXOACYL-(ACYL-CARRIER-PROTEIN) SYNTHASE II FABF"/>
    <property type="match status" value="1"/>
</dbReference>
<evidence type="ECO:0000256" key="3">
    <source>
        <dbReference type="ARBA" id="ARBA00022679"/>
    </source>
</evidence>
<evidence type="ECO:0000256" key="4">
    <source>
        <dbReference type="RuleBase" id="RU003694"/>
    </source>
</evidence>
<evidence type="ECO:0000256" key="2">
    <source>
        <dbReference type="ARBA" id="ARBA00008467"/>
    </source>
</evidence>
<reference evidence="6" key="1">
    <citation type="submission" date="2023-07" db="EMBL/GenBank/DDBJ databases">
        <title>Gilvimarinus algae sp. nov., isolated from the surface of Kelp.</title>
        <authorList>
            <person name="Sun Y.Y."/>
            <person name="Gong Y."/>
            <person name="Du Z.J."/>
        </authorList>
    </citation>
    <scope>NUCLEOTIDE SEQUENCE</scope>
    <source>
        <strain evidence="6">SDUM040014</strain>
    </source>
</reference>
<evidence type="ECO:0000313" key="7">
    <source>
        <dbReference type="Proteomes" id="UP001168380"/>
    </source>
</evidence>
<dbReference type="NCBIfam" id="NF006587">
    <property type="entry name" value="PRK09116.1"/>
    <property type="match status" value="1"/>
</dbReference>
<comment type="similarity">
    <text evidence="2 4">Belongs to the thiolase-like superfamily. Beta-ketoacyl-ACP synthases family.</text>
</comment>
<dbReference type="InterPro" id="IPR020841">
    <property type="entry name" value="PKS_Beta-ketoAc_synthase_dom"/>
</dbReference>